<dbReference type="RefSeq" id="WP_286337350.1">
    <property type="nucleotide sequence ID" value="NZ_AP027370.1"/>
</dbReference>
<evidence type="ECO:0000313" key="1">
    <source>
        <dbReference type="EMBL" id="BDY12147.1"/>
    </source>
</evidence>
<accession>A0ABM8FIN4</accession>
<dbReference type="Proteomes" id="UP001321445">
    <property type="component" value="Chromosome"/>
</dbReference>
<name>A0ABM8FIN4_9BACT</name>
<keyword evidence="2" id="KW-1185">Reference proteome</keyword>
<sequence length="92" mass="10813">MSDILDSITAIHSHEERYEKLELFYKDENEKQKILDTVDQLSWRPECQIEICSVEEGDGRGFVSIEFHDDYDKEAGAFFDTLIHRLGIDRCE</sequence>
<organism evidence="1 2">
    <name type="scientific">Hydrogenimonas cancrithermarum</name>
    <dbReference type="NCBI Taxonomy" id="2993563"/>
    <lineage>
        <taxon>Bacteria</taxon>
        <taxon>Pseudomonadati</taxon>
        <taxon>Campylobacterota</taxon>
        <taxon>Epsilonproteobacteria</taxon>
        <taxon>Campylobacterales</taxon>
        <taxon>Hydrogenimonadaceae</taxon>
        <taxon>Hydrogenimonas</taxon>
    </lineage>
</organism>
<gene>
    <name evidence="1" type="ORF">HCR_04590</name>
</gene>
<proteinExistence type="predicted"/>
<dbReference type="EMBL" id="AP027370">
    <property type="protein sequence ID" value="BDY12147.1"/>
    <property type="molecule type" value="Genomic_DNA"/>
</dbReference>
<evidence type="ECO:0000313" key="2">
    <source>
        <dbReference type="Proteomes" id="UP001321445"/>
    </source>
</evidence>
<reference evidence="1 2" key="1">
    <citation type="submission" date="2023-03" db="EMBL/GenBank/DDBJ databases">
        <title>Description of Hydrogenimonas sp. ISO32.</title>
        <authorList>
            <person name="Mino S."/>
            <person name="Fukazawa S."/>
            <person name="Sawabe T."/>
        </authorList>
    </citation>
    <scope>NUCLEOTIDE SEQUENCE [LARGE SCALE GENOMIC DNA]</scope>
    <source>
        <strain evidence="1 2">ISO32</strain>
    </source>
</reference>
<protein>
    <submittedName>
        <fullName evidence="1">Uncharacterized protein</fullName>
    </submittedName>
</protein>